<name>A0A973A7U8_9GAMM</name>
<dbReference type="Pfam" id="PF20732">
    <property type="entry name" value="NamZ_C"/>
    <property type="match status" value="1"/>
</dbReference>
<reference evidence="3" key="1">
    <citation type="submission" date="2020-05" db="EMBL/GenBank/DDBJ databases">
        <title>Sulfur intermediates as new biogeochemical hubs in an aquatic model microbial ecosystem.</title>
        <authorList>
            <person name="Vigneron A."/>
        </authorList>
    </citation>
    <scope>NUCLEOTIDE SEQUENCE</scope>
    <source>
        <strain evidence="3">Bin.250</strain>
    </source>
</reference>
<dbReference type="PIRSF" id="PIRSF016719">
    <property type="entry name" value="UCP016719"/>
    <property type="match status" value="1"/>
</dbReference>
<organism evidence="3 4">
    <name type="scientific">SAR86 cluster bacterium</name>
    <dbReference type="NCBI Taxonomy" id="2030880"/>
    <lineage>
        <taxon>Bacteria</taxon>
        <taxon>Pseudomonadati</taxon>
        <taxon>Pseudomonadota</taxon>
        <taxon>Gammaproteobacteria</taxon>
        <taxon>SAR86 cluster</taxon>
    </lineage>
</organism>
<sequence length="401" mass="45383">MTFRFGIDELLGSAKLLQSLHSRQVALVAHPASVTCGLQHSLDGLIQHGVKVSRAFGPQHGMRGDKQDNMIESADYLDPTHGIPVISLYGEHRFPTQEMLADIDVVLFDLQDVGCRIYTYITTLKYFLEACGTADVELWVLDRPNPAGRPIDGLRLEAGQESFVGCDTLPTRHGLTTAELAQWLVAKHQLPVRLKTIKMIDYQPTVGPGYGWPLHQRPWVNPSPNASSLNMSRCFPGTVLLEGTELSEGRGTTVPLEIIGAPDFPAMEVLNYLQSQRPEWLQGVFLRPCFFSPTFHKHQGELCEGIQIHTDFADYHHEQFKPYRLIAGLLKALRHIRPDYPIWRHHEYEYEPSRIPIDVINGGAFLRQWVDDATLGFEALETQLHAEEQPWLDERAPHLLY</sequence>
<evidence type="ECO:0000313" key="4">
    <source>
        <dbReference type="Proteomes" id="UP000754644"/>
    </source>
</evidence>
<evidence type="ECO:0000313" key="3">
    <source>
        <dbReference type="EMBL" id="NQV64063.1"/>
    </source>
</evidence>
<dbReference type="PANTHER" id="PTHR42915">
    <property type="entry name" value="HYPOTHETICAL 460 KDA PROTEIN IN FEUA-SIGW INTERGENIC REGION [PRECURSOR]"/>
    <property type="match status" value="1"/>
</dbReference>
<proteinExistence type="predicted"/>
<evidence type="ECO:0000259" key="2">
    <source>
        <dbReference type="Pfam" id="PF20732"/>
    </source>
</evidence>
<evidence type="ECO:0000259" key="1">
    <source>
        <dbReference type="Pfam" id="PF07075"/>
    </source>
</evidence>
<feature type="domain" description="Peptidoglycan beta-N-acetylmuramidase NamZ N-terminal" evidence="1">
    <location>
        <begin position="25"/>
        <end position="229"/>
    </location>
</feature>
<dbReference type="EMBL" id="JABMOJ010000063">
    <property type="protein sequence ID" value="NQV64063.1"/>
    <property type="molecule type" value="Genomic_DNA"/>
</dbReference>
<dbReference type="Gene3D" id="3.40.50.12170">
    <property type="entry name" value="Uncharacterised protein PF07075, DUF1343"/>
    <property type="match status" value="1"/>
</dbReference>
<dbReference type="PANTHER" id="PTHR42915:SF1">
    <property type="entry name" value="PEPTIDOGLYCAN BETA-N-ACETYLMURAMIDASE NAMZ"/>
    <property type="match status" value="1"/>
</dbReference>
<dbReference type="Gene3D" id="3.90.1150.140">
    <property type="match status" value="1"/>
</dbReference>
<dbReference type="Pfam" id="PF07075">
    <property type="entry name" value="NamZ_N"/>
    <property type="match status" value="1"/>
</dbReference>
<dbReference type="GO" id="GO:0033922">
    <property type="term" value="F:peptidoglycan beta-N-acetylmuramidase activity"/>
    <property type="evidence" value="ECO:0007669"/>
    <property type="project" value="InterPro"/>
</dbReference>
<protein>
    <submittedName>
        <fullName evidence="3">DUF1343 domain-containing protein</fullName>
    </submittedName>
</protein>
<dbReference type="Proteomes" id="UP000754644">
    <property type="component" value="Unassembled WGS sequence"/>
</dbReference>
<dbReference type="InterPro" id="IPR008302">
    <property type="entry name" value="NamZ"/>
</dbReference>
<accession>A0A973A7U8</accession>
<dbReference type="InterPro" id="IPR048502">
    <property type="entry name" value="NamZ_N"/>
</dbReference>
<feature type="domain" description="Peptidoglycan beta-N-acetylmuramidase NamZ C-terminal" evidence="2">
    <location>
        <begin position="234"/>
        <end position="401"/>
    </location>
</feature>
<gene>
    <name evidence="3" type="ORF">HQ497_01745</name>
</gene>
<dbReference type="InterPro" id="IPR048503">
    <property type="entry name" value="NamZ_C"/>
</dbReference>
<comment type="caution">
    <text evidence="3">The sequence shown here is derived from an EMBL/GenBank/DDBJ whole genome shotgun (WGS) entry which is preliminary data.</text>
</comment>
<dbReference type="AlphaFoldDB" id="A0A973A7U8"/>